<feature type="domain" description="Winged helix DNA-binding" evidence="1">
    <location>
        <begin position="43"/>
        <end position="121"/>
    </location>
</feature>
<dbReference type="InterPro" id="IPR027395">
    <property type="entry name" value="WH_DNA-bd_dom"/>
</dbReference>
<reference evidence="2 3" key="1">
    <citation type="submission" date="2016-10" db="EMBL/GenBank/DDBJ databases">
        <authorList>
            <person name="de Groot N.N."/>
        </authorList>
    </citation>
    <scope>NUCLEOTIDE SEQUENCE [LARGE SCALE GENOMIC DNA]</scope>
    <source>
        <strain evidence="2 3">DSM 22024</strain>
    </source>
</reference>
<dbReference type="STRING" id="117157.SAMN04489717_3440"/>
<dbReference type="RefSeq" id="WP_241827478.1">
    <property type="nucleotide sequence ID" value="NZ_LT629732.1"/>
</dbReference>
<evidence type="ECO:0000259" key="1">
    <source>
        <dbReference type="Pfam" id="PF13601"/>
    </source>
</evidence>
<dbReference type="PANTHER" id="PTHR37318:SF1">
    <property type="entry name" value="BSL7504 PROTEIN"/>
    <property type="match status" value="1"/>
</dbReference>
<dbReference type="InterPro" id="IPR036390">
    <property type="entry name" value="WH_DNA-bd_sf"/>
</dbReference>
<keyword evidence="2" id="KW-0238">DNA-binding</keyword>
<keyword evidence="3" id="KW-1185">Reference proteome</keyword>
<proteinExistence type="predicted"/>
<dbReference type="Pfam" id="PF13601">
    <property type="entry name" value="HTH_34"/>
    <property type="match status" value="1"/>
</dbReference>
<protein>
    <submittedName>
        <fullName evidence="2">Winged helix DNA-binding domain-containing protein</fullName>
    </submittedName>
</protein>
<dbReference type="Proteomes" id="UP000198983">
    <property type="component" value="Chromosome I"/>
</dbReference>
<sequence>MIVWLNGSFSPGKSRRPGAMTVARRVAPATAADLDPVIHPTNRLRICALLHAAQEVEFGTLQKEIGVSASALSKQLSHLQDAGYVEKRRVLTDSRHHVWLKLTRGGRSAYTRHIAALRAILETAG</sequence>
<dbReference type="SUPFAM" id="SSF46785">
    <property type="entry name" value="Winged helix' DNA-binding domain"/>
    <property type="match status" value="1"/>
</dbReference>
<dbReference type="PANTHER" id="PTHR37318">
    <property type="entry name" value="BSL7504 PROTEIN"/>
    <property type="match status" value="1"/>
</dbReference>
<dbReference type="AlphaFoldDB" id="A0A1H1U2I3"/>
<evidence type="ECO:0000313" key="3">
    <source>
        <dbReference type="Proteomes" id="UP000198983"/>
    </source>
</evidence>
<dbReference type="EMBL" id="LT629732">
    <property type="protein sequence ID" value="SDS66668.1"/>
    <property type="molecule type" value="Genomic_DNA"/>
</dbReference>
<evidence type="ECO:0000313" key="2">
    <source>
        <dbReference type="EMBL" id="SDS66668.1"/>
    </source>
</evidence>
<dbReference type="InterPro" id="IPR036388">
    <property type="entry name" value="WH-like_DNA-bd_sf"/>
</dbReference>
<accession>A0A1H1U2I3</accession>
<name>A0A1H1U2I3_9ACTN</name>
<organism evidence="2 3">
    <name type="scientific">Actinopolymorpha singaporensis</name>
    <dbReference type="NCBI Taxonomy" id="117157"/>
    <lineage>
        <taxon>Bacteria</taxon>
        <taxon>Bacillati</taxon>
        <taxon>Actinomycetota</taxon>
        <taxon>Actinomycetes</taxon>
        <taxon>Propionibacteriales</taxon>
        <taxon>Actinopolymorphaceae</taxon>
        <taxon>Actinopolymorpha</taxon>
    </lineage>
</organism>
<gene>
    <name evidence="2" type="ORF">SAMN04489717_3440</name>
</gene>
<dbReference type="GO" id="GO:0003677">
    <property type="term" value="F:DNA binding"/>
    <property type="evidence" value="ECO:0007669"/>
    <property type="project" value="UniProtKB-KW"/>
</dbReference>
<dbReference type="Gene3D" id="1.10.10.10">
    <property type="entry name" value="Winged helix-like DNA-binding domain superfamily/Winged helix DNA-binding domain"/>
    <property type="match status" value="1"/>
</dbReference>